<evidence type="ECO:0000313" key="3">
    <source>
        <dbReference type="Proteomes" id="UP000558488"/>
    </source>
</evidence>
<feature type="region of interest" description="Disordered" evidence="1">
    <location>
        <begin position="80"/>
        <end position="114"/>
    </location>
</feature>
<sequence length="150" mass="16207">MLDLKNNKNTCSRNVVMSQGCVRVRTAVCEAVSWRPVWQESGHRLPVFLGLPKSYITARQPGGRSRASRGRCFQRGMLRKDLEGSGSSPGQGMFSALGPEQKPHSEGASSLENKPGLSPGLVLGAYQGEPCRCGAPGIEWRAAHRCQAGR</sequence>
<gene>
    <name evidence="2" type="ORF">mPipKuh1_009277</name>
</gene>
<organism evidence="2 3">
    <name type="scientific">Pipistrellus kuhlii</name>
    <name type="common">Kuhl's pipistrelle</name>
    <dbReference type="NCBI Taxonomy" id="59472"/>
    <lineage>
        <taxon>Eukaryota</taxon>
        <taxon>Metazoa</taxon>
        <taxon>Chordata</taxon>
        <taxon>Craniata</taxon>
        <taxon>Vertebrata</taxon>
        <taxon>Euteleostomi</taxon>
        <taxon>Mammalia</taxon>
        <taxon>Eutheria</taxon>
        <taxon>Laurasiatheria</taxon>
        <taxon>Chiroptera</taxon>
        <taxon>Yangochiroptera</taxon>
        <taxon>Vespertilionidae</taxon>
        <taxon>Pipistrellus</taxon>
    </lineage>
</organism>
<keyword evidence="3" id="KW-1185">Reference proteome</keyword>
<evidence type="ECO:0000256" key="1">
    <source>
        <dbReference type="SAM" id="MobiDB-lite"/>
    </source>
</evidence>
<dbReference type="EMBL" id="JACAGB010000024">
    <property type="protein sequence ID" value="KAF6304824.1"/>
    <property type="molecule type" value="Genomic_DNA"/>
</dbReference>
<comment type="caution">
    <text evidence="2">The sequence shown here is derived from an EMBL/GenBank/DDBJ whole genome shotgun (WGS) entry which is preliminary data.</text>
</comment>
<dbReference type="Proteomes" id="UP000558488">
    <property type="component" value="Unassembled WGS sequence"/>
</dbReference>
<reference evidence="2 3" key="1">
    <citation type="journal article" date="2020" name="Nature">
        <title>Six reference-quality genomes reveal evolution of bat adaptations.</title>
        <authorList>
            <person name="Jebb D."/>
            <person name="Huang Z."/>
            <person name="Pippel M."/>
            <person name="Hughes G.M."/>
            <person name="Lavrichenko K."/>
            <person name="Devanna P."/>
            <person name="Winkler S."/>
            <person name="Jermiin L.S."/>
            <person name="Skirmuntt E.C."/>
            <person name="Katzourakis A."/>
            <person name="Burkitt-Gray L."/>
            <person name="Ray D.A."/>
            <person name="Sullivan K.A.M."/>
            <person name="Roscito J.G."/>
            <person name="Kirilenko B.M."/>
            <person name="Davalos L.M."/>
            <person name="Corthals A.P."/>
            <person name="Power M.L."/>
            <person name="Jones G."/>
            <person name="Ransome R.D."/>
            <person name="Dechmann D.K.N."/>
            <person name="Locatelli A.G."/>
            <person name="Puechmaille S.J."/>
            <person name="Fedrigo O."/>
            <person name="Jarvis E.D."/>
            <person name="Hiller M."/>
            <person name="Vernes S.C."/>
            <person name="Myers E.W."/>
            <person name="Teeling E.C."/>
        </authorList>
    </citation>
    <scope>NUCLEOTIDE SEQUENCE [LARGE SCALE GENOMIC DNA]</scope>
    <source>
        <strain evidence="2">MPipKuh1</strain>
        <tissue evidence="2">Flight muscle</tissue>
    </source>
</reference>
<protein>
    <submittedName>
        <fullName evidence="2">Uncharacterized protein</fullName>
    </submittedName>
</protein>
<evidence type="ECO:0000313" key="2">
    <source>
        <dbReference type="EMBL" id="KAF6304824.1"/>
    </source>
</evidence>
<proteinExistence type="predicted"/>
<accession>A0A7J7TW29</accession>
<dbReference type="AlphaFoldDB" id="A0A7J7TW29"/>
<name>A0A7J7TW29_PIPKU</name>